<dbReference type="Gene3D" id="1.10.30.50">
    <property type="match status" value="1"/>
</dbReference>
<reference evidence="3 4" key="1">
    <citation type="submission" date="2023-07" db="EMBL/GenBank/DDBJ databases">
        <title>Comparative genomics of wheat-associated soil bacteria to identify genetic determinants of phenazine resistance.</title>
        <authorList>
            <person name="Mouncey N."/>
        </authorList>
    </citation>
    <scope>NUCLEOTIDE SEQUENCE [LARGE SCALE GENOMIC DNA]</scope>
    <source>
        <strain evidence="3 4">W2I7</strain>
    </source>
</reference>
<proteinExistence type="predicted"/>
<name>A0ABU0P9S3_9MICO</name>
<dbReference type="EMBL" id="JAUSXK010000001">
    <property type="protein sequence ID" value="MDQ0643389.1"/>
    <property type="molecule type" value="Genomic_DNA"/>
</dbReference>
<comment type="caution">
    <text evidence="3">The sequence shown here is derived from an EMBL/GenBank/DDBJ whole genome shotgun (WGS) entry which is preliminary data.</text>
</comment>
<keyword evidence="4" id="KW-1185">Reference proteome</keyword>
<evidence type="ECO:0000259" key="2">
    <source>
        <dbReference type="SMART" id="SM00507"/>
    </source>
</evidence>
<dbReference type="InterPro" id="IPR003870">
    <property type="entry name" value="DUF222"/>
</dbReference>
<evidence type="ECO:0000313" key="3">
    <source>
        <dbReference type="EMBL" id="MDQ0643389.1"/>
    </source>
</evidence>
<evidence type="ECO:0000313" key="4">
    <source>
        <dbReference type="Proteomes" id="UP001239085"/>
    </source>
</evidence>
<feature type="region of interest" description="Disordered" evidence="1">
    <location>
        <begin position="301"/>
        <end position="373"/>
    </location>
</feature>
<gene>
    <name evidence="3" type="ORF">QFZ46_001549</name>
</gene>
<dbReference type="Pfam" id="PF02720">
    <property type="entry name" value="DUF222"/>
    <property type="match status" value="1"/>
</dbReference>
<evidence type="ECO:0000256" key="1">
    <source>
        <dbReference type="SAM" id="MobiDB-lite"/>
    </source>
</evidence>
<dbReference type="Proteomes" id="UP001239085">
    <property type="component" value="Unassembled WGS sequence"/>
</dbReference>
<dbReference type="InterPro" id="IPR003615">
    <property type="entry name" value="HNH_nuc"/>
</dbReference>
<dbReference type="CDD" id="cd00085">
    <property type="entry name" value="HNHc"/>
    <property type="match status" value="1"/>
</dbReference>
<feature type="compositionally biased region" description="Basic and acidic residues" evidence="1">
    <location>
        <begin position="350"/>
        <end position="365"/>
    </location>
</feature>
<protein>
    <recommendedName>
        <fullName evidence="2">HNH nuclease domain-containing protein</fullName>
    </recommendedName>
</protein>
<feature type="domain" description="HNH nuclease" evidence="2">
    <location>
        <begin position="473"/>
        <end position="525"/>
    </location>
</feature>
<sequence>MPGCAATVPPQVGGLGWLSTGRECGLIWGLNVGGPGLNGGMASLVEELESIDRLLADAMGSSGAGGGADGGVRFANDTELLDVMQVLGRVQRRLDGAIVAVTDQVVERDHVERDARFSTRAGCRDAAEVLRRTLLVDGPAARRYVTAAGAVRREQDITSGALLPGKFPELTAALADGFLSVGGFSACTVPLQKATRIGVADRLAADAVLARFASGLPLDGTDPGDGERGPLPTTDELAALVAHIVARLDPDGAEPSDRAGKRRRHFTIGKLRDGSVPVRGELLPEVAAQLQKLIDSLMNPKAEDKASAGSGTVRFRPSDDDGDGDRGDGEGLSDADLDAKYASSSSTEYGAREHSDRADGLEPHKAKAPPAGGADLRTHAQKRHDAFATVLMVAAASGGMPTLGGAAPTLVVSITAEDFAHRTGRAKVEGAGYDVPLGSADHAGCAGGIQRVLFDDKGAIVGISTSARLFNATQRRAIVLRDRECLIPGCHIPAEWCEIHHVQEHAHGGPTHTSNGVPLCWHHHRTLDDGIWRIRMRDGLPEIRGPGWWDPYAKWRSPHLDYTVVDNALNHEREREREPAWNTW</sequence>
<accession>A0ABU0P9S3</accession>
<feature type="compositionally biased region" description="Basic and acidic residues" evidence="1">
    <location>
        <begin position="316"/>
        <end position="329"/>
    </location>
</feature>
<organism evidence="3 4">
    <name type="scientific">Microbacterium murale</name>
    <dbReference type="NCBI Taxonomy" id="1081040"/>
    <lineage>
        <taxon>Bacteria</taxon>
        <taxon>Bacillati</taxon>
        <taxon>Actinomycetota</taxon>
        <taxon>Actinomycetes</taxon>
        <taxon>Micrococcales</taxon>
        <taxon>Microbacteriaceae</taxon>
        <taxon>Microbacterium</taxon>
    </lineage>
</organism>
<dbReference type="SMART" id="SM00507">
    <property type="entry name" value="HNHc"/>
    <property type="match status" value="1"/>
</dbReference>